<dbReference type="EMBL" id="AZGD01000087">
    <property type="protein sequence ID" value="KRM19178.1"/>
    <property type="molecule type" value="Genomic_DNA"/>
</dbReference>
<evidence type="ECO:0008006" key="3">
    <source>
        <dbReference type="Google" id="ProtNLM"/>
    </source>
</evidence>
<keyword evidence="2" id="KW-1185">Reference proteome</keyword>
<evidence type="ECO:0000313" key="1">
    <source>
        <dbReference type="EMBL" id="KRM19178.1"/>
    </source>
</evidence>
<proteinExistence type="predicted"/>
<dbReference type="CDD" id="cd07064">
    <property type="entry name" value="AlkD_like_1"/>
    <property type="match status" value="1"/>
</dbReference>
<dbReference type="Gene3D" id="1.20.1660.10">
    <property type="entry name" value="Hypothetical protein (EF3068)"/>
    <property type="match status" value="1"/>
</dbReference>
<dbReference type="PATRIC" id="fig|1423755.3.peg.522"/>
<organism evidence="1 2">
    <name type="scientific">Ligilactobacillus hayakitensis DSM 18933 = JCM 14209</name>
    <dbReference type="NCBI Taxonomy" id="1423755"/>
    <lineage>
        <taxon>Bacteria</taxon>
        <taxon>Bacillati</taxon>
        <taxon>Bacillota</taxon>
        <taxon>Bacilli</taxon>
        <taxon>Lactobacillales</taxon>
        <taxon>Lactobacillaceae</taxon>
        <taxon>Ligilactobacillus</taxon>
    </lineage>
</organism>
<comment type="caution">
    <text evidence="1">The sequence shown here is derived from an EMBL/GenBank/DDBJ whole genome shotgun (WGS) entry which is preliminary data.</text>
</comment>
<reference evidence="1 2" key="1">
    <citation type="journal article" date="2015" name="Genome Announc.">
        <title>Expanding the biotechnology potential of lactobacilli through comparative genomics of 213 strains and associated genera.</title>
        <authorList>
            <person name="Sun Z."/>
            <person name="Harris H.M."/>
            <person name="McCann A."/>
            <person name="Guo C."/>
            <person name="Argimon S."/>
            <person name="Zhang W."/>
            <person name="Yang X."/>
            <person name="Jeffery I.B."/>
            <person name="Cooney J.C."/>
            <person name="Kagawa T.F."/>
            <person name="Liu W."/>
            <person name="Song Y."/>
            <person name="Salvetti E."/>
            <person name="Wrobel A."/>
            <person name="Rasinkangas P."/>
            <person name="Parkhill J."/>
            <person name="Rea M.C."/>
            <person name="O'Sullivan O."/>
            <person name="Ritari J."/>
            <person name="Douillard F.P."/>
            <person name="Paul Ross R."/>
            <person name="Yang R."/>
            <person name="Briner A.E."/>
            <person name="Felis G.E."/>
            <person name="de Vos W.M."/>
            <person name="Barrangou R."/>
            <person name="Klaenhammer T.R."/>
            <person name="Caufield P.W."/>
            <person name="Cui Y."/>
            <person name="Zhang H."/>
            <person name="O'Toole P.W."/>
        </authorList>
    </citation>
    <scope>NUCLEOTIDE SEQUENCE [LARGE SCALE GENOMIC DNA]</scope>
    <source>
        <strain evidence="1 2">DSM 18933</strain>
    </source>
</reference>
<dbReference type="STRING" id="1423755.FC40_GL000471"/>
<evidence type="ECO:0000313" key="2">
    <source>
        <dbReference type="Proteomes" id="UP000051054"/>
    </source>
</evidence>
<dbReference type="InterPro" id="IPR014825">
    <property type="entry name" value="DNA_alkylation"/>
</dbReference>
<accession>A0A0R1WMP4</accession>
<sequence>MTLIEELRQDFEGLENKENAQKMAAYMRNQFEFYGIKTPQRNQMFKPYLKRLKETNKIDWDLLKEMWNQPQREWQYFVCHVIKELRSNLRAADINQQLQYFIVTKSWWDTIDSLDKIIGNIEYPSDEVNQIMEEWSVADNLWMRRIAIDHQLLRKEKMNEVLLTRILNNNLGQTDFFIRKAMGWILRDYSKTNPSFVQAYLDKYQTKLAPLTIREASKYLKKDEKK</sequence>
<dbReference type="PANTHER" id="PTHR34070:SF1">
    <property type="entry name" value="DNA ALKYLATION REPAIR PROTEIN"/>
    <property type="match status" value="1"/>
</dbReference>
<protein>
    <recommendedName>
        <fullName evidence="3">DNA alkylation repair enzyme</fullName>
    </recommendedName>
</protein>
<dbReference type="Proteomes" id="UP000051054">
    <property type="component" value="Unassembled WGS sequence"/>
</dbReference>
<dbReference type="PANTHER" id="PTHR34070">
    <property type="entry name" value="ARMADILLO-TYPE FOLD"/>
    <property type="match status" value="1"/>
</dbReference>
<dbReference type="SUPFAM" id="SSF48371">
    <property type="entry name" value="ARM repeat"/>
    <property type="match status" value="1"/>
</dbReference>
<name>A0A0R1WMP4_9LACO</name>
<gene>
    <name evidence="1" type="ORF">FC40_GL000471</name>
</gene>
<dbReference type="Gene3D" id="1.25.40.290">
    <property type="entry name" value="ARM repeat domains"/>
    <property type="match status" value="1"/>
</dbReference>
<dbReference type="OrthoDB" id="9775346at2"/>
<dbReference type="InterPro" id="IPR016024">
    <property type="entry name" value="ARM-type_fold"/>
</dbReference>
<dbReference type="Pfam" id="PF08713">
    <property type="entry name" value="DNA_alkylation"/>
    <property type="match status" value="1"/>
</dbReference>
<dbReference type="eggNOG" id="COG4912">
    <property type="taxonomic scope" value="Bacteria"/>
</dbReference>
<dbReference type="AlphaFoldDB" id="A0A0R1WMP4"/>
<dbReference type="RefSeq" id="WP_025022291.1">
    <property type="nucleotide sequence ID" value="NZ_AZGD01000087.1"/>
</dbReference>